<reference evidence="3" key="1">
    <citation type="submission" date="2021-03" db="EMBL/GenBank/DDBJ databases">
        <authorList>
            <person name="Li Z."/>
            <person name="Yang C."/>
        </authorList>
    </citation>
    <scope>NUCLEOTIDE SEQUENCE</scope>
    <source>
        <strain evidence="3">Dzin_1.0</strain>
        <tissue evidence="3">Leaf</tissue>
    </source>
</reference>
<gene>
    <name evidence="3" type="ORF">J5N97_029078</name>
</gene>
<accession>A0A9D5C066</accession>
<keyword evidence="4" id="KW-1185">Reference proteome</keyword>
<protein>
    <recommendedName>
        <fullName evidence="2">AT3G52170-like helix-turn-helix domain-containing protein</fullName>
    </recommendedName>
</protein>
<dbReference type="AlphaFoldDB" id="A0A9D5C066"/>
<feature type="compositionally biased region" description="Polar residues" evidence="1">
    <location>
        <begin position="295"/>
        <end position="325"/>
    </location>
</feature>
<feature type="compositionally biased region" description="Basic and acidic residues" evidence="1">
    <location>
        <begin position="433"/>
        <end position="455"/>
    </location>
</feature>
<dbReference type="PANTHER" id="PTHR34568">
    <property type="entry name" value="RRM DOMAIN-CONTAINING PROTEIN"/>
    <property type="match status" value="1"/>
</dbReference>
<feature type="compositionally biased region" description="Basic residues" evidence="1">
    <location>
        <begin position="281"/>
        <end position="294"/>
    </location>
</feature>
<dbReference type="Pfam" id="PF25896">
    <property type="entry name" value="HTH_AT3G52170"/>
    <property type="match status" value="1"/>
</dbReference>
<proteinExistence type="predicted"/>
<evidence type="ECO:0000313" key="4">
    <source>
        <dbReference type="Proteomes" id="UP001085076"/>
    </source>
</evidence>
<dbReference type="Proteomes" id="UP001085076">
    <property type="component" value="Miscellaneous, Linkage group lg09"/>
</dbReference>
<sequence length="508" mass="54852">MAAAAKRLAITPRIASKTGFVDVSNATHGSKFRCFGSTAAASGVLKEEKESKKISKLERRATLEAFVNQYRASNAGRFPTASYVRKQIGGSYYIARQIIQELEFNHKMSLVGKHNGSHLGKTKQDNNPAMLLKEVSAPSEVEKVSKPIVSENCVSSNDIDRRSKIRTKDNTIANVDQMVINDELLDRKEPSVSATVETSSVKKAVKYAHSTSRQKSVGCTENSSINGVASSGTHTTTNVSGIGSTSRLANESLQDSVHDYKRDEVQEPSVSATVETSSVKKAVKHAHSTSRKKSLGSTENSSINGVASSGTHTTTNVSGIGSTSRLANESLQDSVHDYKRDEVQEPSVSATVETSSVKKAVKHTHSTSRKKTLGSTENSSINGVASSGTHTTTNVPRIGSTSRLANESAHDSKRDEADLSVSLRLETTVDTYHLSHSEEDNKNRKSTEHLHDTNGPKHFEQIENLEAPESEGHIGDPPKKARHKVLKSFKIDCERAERNAICTAAGGS</sequence>
<feature type="compositionally biased region" description="Polar residues" evidence="1">
    <location>
        <begin position="373"/>
        <end position="405"/>
    </location>
</feature>
<dbReference type="PANTHER" id="PTHR34568:SF4">
    <property type="entry name" value="OS02G0638000 PROTEIN"/>
    <property type="match status" value="1"/>
</dbReference>
<feature type="compositionally biased region" description="Polar residues" evidence="1">
    <location>
        <begin position="346"/>
        <end position="357"/>
    </location>
</feature>
<dbReference type="EMBL" id="JAGGNH010000009">
    <property type="protein sequence ID" value="KAJ0963956.1"/>
    <property type="molecule type" value="Genomic_DNA"/>
</dbReference>
<feature type="compositionally biased region" description="Polar residues" evidence="1">
    <location>
        <begin position="268"/>
        <end position="279"/>
    </location>
</feature>
<reference evidence="3" key="2">
    <citation type="journal article" date="2022" name="Hortic Res">
        <title>The genome of Dioscorea zingiberensis sheds light on the biosynthesis, origin and evolution of the medicinally important diosgenin saponins.</title>
        <authorList>
            <person name="Li Y."/>
            <person name="Tan C."/>
            <person name="Li Z."/>
            <person name="Guo J."/>
            <person name="Li S."/>
            <person name="Chen X."/>
            <person name="Wang C."/>
            <person name="Dai X."/>
            <person name="Yang H."/>
            <person name="Song W."/>
            <person name="Hou L."/>
            <person name="Xu J."/>
            <person name="Tong Z."/>
            <person name="Xu A."/>
            <person name="Yuan X."/>
            <person name="Wang W."/>
            <person name="Yang Q."/>
            <person name="Chen L."/>
            <person name="Sun Z."/>
            <person name="Wang K."/>
            <person name="Pan B."/>
            <person name="Chen J."/>
            <person name="Bao Y."/>
            <person name="Liu F."/>
            <person name="Qi X."/>
            <person name="Gang D.R."/>
            <person name="Wen J."/>
            <person name="Li J."/>
        </authorList>
    </citation>
    <scope>NUCLEOTIDE SEQUENCE</scope>
    <source>
        <strain evidence="3">Dzin_1.0</strain>
    </source>
</reference>
<name>A0A9D5C066_9LILI</name>
<feature type="region of interest" description="Disordered" evidence="1">
    <location>
        <begin position="209"/>
        <end position="247"/>
    </location>
</feature>
<evidence type="ECO:0000313" key="3">
    <source>
        <dbReference type="EMBL" id="KAJ0963956.1"/>
    </source>
</evidence>
<dbReference type="InterPro" id="IPR058942">
    <property type="entry name" value="AT3G52170-like"/>
</dbReference>
<organism evidence="3 4">
    <name type="scientific">Dioscorea zingiberensis</name>
    <dbReference type="NCBI Taxonomy" id="325984"/>
    <lineage>
        <taxon>Eukaryota</taxon>
        <taxon>Viridiplantae</taxon>
        <taxon>Streptophyta</taxon>
        <taxon>Embryophyta</taxon>
        <taxon>Tracheophyta</taxon>
        <taxon>Spermatophyta</taxon>
        <taxon>Magnoliopsida</taxon>
        <taxon>Liliopsida</taxon>
        <taxon>Dioscoreales</taxon>
        <taxon>Dioscoreaceae</taxon>
        <taxon>Dioscorea</taxon>
    </lineage>
</organism>
<feature type="compositionally biased region" description="Basic and acidic residues" evidence="1">
    <location>
        <begin position="408"/>
        <end position="417"/>
    </location>
</feature>
<feature type="region of interest" description="Disordered" evidence="1">
    <location>
        <begin position="261"/>
        <end position="325"/>
    </location>
</feature>
<comment type="caution">
    <text evidence="3">The sequence shown here is derived from an EMBL/GenBank/DDBJ whole genome shotgun (WGS) entry which is preliminary data.</text>
</comment>
<dbReference type="InterPro" id="IPR058941">
    <property type="entry name" value="HTH_AT3G52170-like"/>
</dbReference>
<feature type="compositionally biased region" description="Basic residues" evidence="1">
    <location>
        <begin position="359"/>
        <end position="372"/>
    </location>
</feature>
<feature type="domain" description="AT3G52170-like helix-turn-helix" evidence="2">
    <location>
        <begin position="55"/>
        <end position="103"/>
    </location>
</feature>
<feature type="region of interest" description="Disordered" evidence="1">
    <location>
        <begin position="339"/>
        <end position="455"/>
    </location>
</feature>
<dbReference type="OrthoDB" id="787108at2759"/>
<evidence type="ECO:0000256" key="1">
    <source>
        <dbReference type="SAM" id="MobiDB-lite"/>
    </source>
</evidence>
<evidence type="ECO:0000259" key="2">
    <source>
        <dbReference type="Pfam" id="PF25896"/>
    </source>
</evidence>